<dbReference type="SUPFAM" id="SSF55856">
    <property type="entry name" value="Cytochrome b5-like heme/steroid binding domain"/>
    <property type="match status" value="1"/>
</dbReference>
<feature type="domain" description="Cytochrome b5 heme-binding" evidence="3">
    <location>
        <begin position="52"/>
        <end position="144"/>
    </location>
</feature>
<evidence type="ECO:0000256" key="1">
    <source>
        <dbReference type="ARBA" id="ARBA00038357"/>
    </source>
</evidence>
<comment type="similarity">
    <text evidence="1">Belongs to the cytochrome b5 family. MAPR subfamily.</text>
</comment>
<organism evidence="4">
    <name type="scientific">Sarcoptes scabiei</name>
    <name type="common">Itch mite</name>
    <name type="synonym">Acarus scabiei</name>
    <dbReference type="NCBI Taxonomy" id="52283"/>
    <lineage>
        <taxon>Eukaryota</taxon>
        <taxon>Metazoa</taxon>
        <taxon>Ecdysozoa</taxon>
        <taxon>Arthropoda</taxon>
        <taxon>Chelicerata</taxon>
        <taxon>Arachnida</taxon>
        <taxon>Acari</taxon>
        <taxon>Acariformes</taxon>
        <taxon>Sarcoptiformes</taxon>
        <taxon>Astigmata</taxon>
        <taxon>Psoroptidia</taxon>
        <taxon>Sarcoptoidea</taxon>
        <taxon>Sarcoptidae</taxon>
        <taxon>Sarcoptinae</taxon>
        <taxon>Sarcoptes</taxon>
    </lineage>
</organism>
<feature type="transmembrane region" description="Helical" evidence="2">
    <location>
        <begin position="9"/>
        <end position="31"/>
    </location>
</feature>
<protein>
    <submittedName>
        <fullName evidence="4">Neuferricin</fullName>
    </submittedName>
</protein>
<dbReference type="PANTHER" id="PTHR10281:SF4">
    <property type="entry name" value="NEUFERRICIN"/>
    <property type="match status" value="1"/>
</dbReference>
<dbReference type="AlphaFoldDB" id="A0A834VH71"/>
<reference evidence="5" key="3">
    <citation type="submission" date="2022-06" db="UniProtKB">
        <authorList>
            <consortium name="EnsemblMetazoa"/>
        </authorList>
    </citation>
    <scope>IDENTIFICATION</scope>
</reference>
<dbReference type="Gene3D" id="3.10.120.10">
    <property type="entry name" value="Cytochrome b5-like heme/steroid binding domain"/>
    <property type="match status" value="1"/>
</dbReference>
<evidence type="ECO:0000313" key="5">
    <source>
        <dbReference type="EnsemblMetazoa" id="KAF7496726.1"/>
    </source>
</evidence>
<reference evidence="6" key="1">
    <citation type="journal article" date="2020" name="PLoS Negl. Trop. Dis.">
        <title>High-quality nuclear genome for Sarcoptes scabiei-A critical resource for a neglected parasite.</title>
        <authorList>
            <person name="Korhonen P.K."/>
            <person name="Gasser R.B."/>
            <person name="Ma G."/>
            <person name="Wang T."/>
            <person name="Stroehlein A.J."/>
            <person name="Young N.D."/>
            <person name="Ang C.S."/>
            <person name="Fernando D.D."/>
            <person name="Lu H.C."/>
            <person name="Taylor S."/>
            <person name="Reynolds S.L."/>
            <person name="Mofiz E."/>
            <person name="Najaraj S.H."/>
            <person name="Gowda H."/>
            <person name="Madugundu A."/>
            <person name="Renuse S."/>
            <person name="Holt D."/>
            <person name="Pandey A."/>
            <person name="Papenfuss A.T."/>
            <person name="Fischer K."/>
        </authorList>
    </citation>
    <scope>NUCLEOTIDE SEQUENCE [LARGE SCALE GENOMIC DNA]</scope>
</reference>
<proteinExistence type="inferred from homology"/>
<keyword evidence="2" id="KW-0812">Transmembrane</keyword>
<dbReference type="GO" id="GO:0012505">
    <property type="term" value="C:endomembrane system"/>
    <property type="evidence" value="ECO:0007669"/>
    <property type="project" value="TreeGrafter"/>
</dbReference>
<dbReference type="PANTHER" id="PTHR10281">
    <property type="entry name" value="MEMBRANE-ASSOCIATED PROGESTERONE RECEPTOR COMPONENT-RELATED"/>
    <property type="match status" value="1"/>
</dbReference>
<name>A0A834VH71_SARSC</name>
<keyword evidence="2" id="KW-1133">Transmembrane helix</keyword>
<evidence type="ECO:0000259" key="3">
    <source>
        <dbReference type="SMART" id="SM01117"/>
    </source>
</evidence>
<evidence type="ECO:0000313" key="4">
    <source>
        <dbReference type="EMBL" id="KAF7496726.1"/>
    </source>
</evidence>
<accession>A0A834VH71</accession>
<keyword evidence="2" id="KW-0472">Membrane</keyword>
<dbReference type="SMART" id="SM01117">
    <property type="entry name" value="Cyt-b5"/>
    <property type="match status" value="1"/>
</dbReference>
<sequence length="283" mass="32429">MMFSNFSKLLLIAAFIGGIVTILFTLISYRWNGTIPSVQKHPKCLNKGEKLFTANQLAQYIKLPTVLLGFLGVVYNVSSGHYYHSGGAYEFFAGKDATRAFLTGEFKSSDFVDDITDLEESYLQGIQTWVDLYEEKYPRVGLVIGSYYDDDACPTEKLFQLQTKLQRISANKKSEEDELHLYPPCNSQWDASTKRGKVWCSNLSGGISRSWTGKPRQIYDLGSKKWRCACLKNDEQIENCDRNSTQAEIIYDEDESLNQSSKFKCRFKYYDDCDLNTEECNIY</sequence>
<dbReference type="EMBL" id="WVUK01000001">
    <property type="protein sequence ID" value="KAF7496726.1"/>
    <property type="molecule type" value="Genomic_DNA"/>
</dbReference>
<reference evidence="4" key="2">
    <citation type="submission" date="2020-01" db="EMBL/GenBank/DDBJ databases">
        <authorList>
            <person name="Korhonen P.K.K."/>
            <person name="Guangxu M.G."/>
            <person name="Wang T.W."/>
            <person name="Stroehlein A.J.S."/>
            <person name="Young N.D."/>
            <person name="Ang C.-S.A."/>
            <person name="Fernando D.W.F."/>
            <person name="Lu H.L."/>
            <person name="Taylor S.T."/>
            <person name="Ehtesham M.E.M."/>
            <person name="Najaraj S.H.N."/>
            <person name="Harsha G.H.G."/>
            <person name="Madugundu A.M."/>
            <person name="Renuse S.R."/>
            <person name="Holt D.H."/>
            <person name="Pandey A.P."/>
            <person name="Papenfuss A.P."/>
            <person name="Gasser R.B.G."/>
            <person name="Fischer K.F."/>
        </authorList>
    </citation>
    <scope>NUCLEOTIDE SEQUENCE</scope>
    <source>
        <strain evidence="4">SSS_KF_BRIS2020</strain>
    </source>
</reference>
<dbReference type="InterPro" id="IPR050577">
    <property type="entry name" value="MAPR/NEUFC/NENF-like"/>
</dbReference>
<evidence type="ECO:0000313" key="6">
    <source>
        <dbReference type="Proteomes" id="UP000070412"/>
    </source>
</evidence>
<dbReference type="EnsemblMetazoa" id="SSS_7534s_mrna">
    <property type="protein sequence ID" value="KAF7496726.1"/>
    <property type="gene ID" value="SSS_7534"/>
</dbReference>
<gene>
    <name evidence="4" type="ORF">SSS_7534</name>
</gene>
<dbReference type="Pfam" id="PF00173">
    <property type="entry name" value="Cyt-b5"/>
    <property type="match status" value="1"/>
</dbReference>
<dbReference type="OrthoDB" id="10257697at2759"/>
<dbReference type="InterPro" id="IPR036400">
    <property type="entry name" value="Cyt_B5-like_heme/steroid_sf"/>
</dbReference>
<dbReference type="InterPro" id="IPR001199">
    <property type="entry name" value="Cyt_B5-like_heme/steroid-bd"/>
</dbReference>
<keyword evidence="6" id="KW-1185">Reference proteome</keyword>
<dbReference type="GO" id="GO:0016020">
    <property type="term" value="C:membrane"/>
    <property type="evidence" value="ECO:0007669"/>
    <property type="project" value="TreeGrafter"/>
</dbReference>
<dbReference type="Proteomes" id="UP000070412">
    <property type="component" value="Unassembled WGS sequence"/>
</dbReference>
<evidence type="ECO:0000256" key="2">
    <source>
        <dbReference type="SAM" id="Phobius"/>
    </source>
</evidence>